<feature type="active site" description="Proton acceptor" evidence="18">
    <location>
        <position position="333"/>
    </location>
</feature>
<dbReference type="InterPro" id="IPR039551">
    <property type="entry name" value="Cho/carn_acyl_trans"/>
</dbReference>
<dbReference type="GO" id="GO:0004092">
    <property type="term" value="F:carnitine O-acetyltransferase activity"/>
    <property type="evidence" value="ECO:0007669"/>
    <property type="project" value="UniProtKB-EC"/>
</dbReference>
<keyword evidence="22" id="KW-1185">Reference proteome</keyword>
<evidence type="ECO:0000256" key="5">
    <source>
        <dbReference type="ARBA" id="ARBA00022679"/>
    </source>
</evidence>
<comment type="subcellular location">
    <subcellularLocation>
        <location evidence="2">Mitochondrion inner membrane</location>
        <topology evidence="2">Peripheral membrane protein</topology>
        <orientation evidence="2">Matrix side</orientation>
    </subcellularLocation>
    <subcellularLocation>
        <location evidence="1">Peroxisome</location>
    </subcellularLocation>
</comment>
<feature type="region of interest" description="Disordered" evidence="19">
    <location>
        <begin position="1"/>
        <end position="25"/>
    </location>
</feature>
<dbReference type="InterPro" id="IPR023213">
    <property type="entry name" value="CAT-like_dom_sf"/>
</dbReference>
<evidence type="ECO:0000313" key="21">
    <source>
        <dbReference type="EMBL" id="KDQ09869.1"/>
    </source>
</evidence>
<keyword evidence="6" id="KW-0999">Mitochondrion inner membrane</keyword>
<feature type="domain" description="Choline/carnitine acyltransferase" evidence="20">
    <location>
        <begin position="38"/>
        <end position="597"/>
    </location>
</feature>
<accession>A0A067M2V8</accession>
<evidence type="ECO:0000256" key="10">
    <source>
        <dbReference type="ARBA" id="ARBA00023128"/>
    </source>
</evidence>
<keyword evidence="8" id="KW-0809">Transit peptide</keyword>
<evidence type="ECO:0000256" key="16">
    <source>
        <dbReference type="ARBA" id="ARBA00066910"/>
    </source>
</evidence>
<comment type="catalytic activity">
    <reaction evidence="14">
        <text>(R)-carnitine + acetyl-CoA = O-acetyl-(R)-carnitine + CoA</text>
        <dbReference type="Rhea" id="RHEA:21136"/>
        <dbReference type="ChEBI" id="CHEBI:16347"/>
        <dbReference type="ChEBI" id="CHEBI:57287"/>
        <dbReference type="ChEBI" id="CHEBI:57288"/>
        <dbReference type="ChEBI" id="CHEBI:57589"/>
        <dbReference type="EC" id="2.3.1.7"/>
    </reaction>
</comment>
<dbReference type="GO" id="GO:0009437">
    <property type="term" value="P:carnitine metabolic process"/>
    <property type="evidence" value="ECO:0007669"/>
    <property type="project" value="TreeGrafter"/>
</dbReference>
<dbReference type="Gene3D" id="3.30.559.10">
    <property type="entry name" value="Chloramphenicol acetyltransferase-like domain"/>
    <property type="match status" value="1"/>
</dbReference>
<keyword evidence="9" id="KW-0443">Lipid metabolism</keyword>
<dbReference type="Proteomes" id="UP000027195">
    <property type="component" value="Unassembled WGS sequence"/>
</dbReference>
<evidence type="ECO:0000256" key="13">
    <source>
        <dbReference type="ARBA" id="ARBA00023315"/>
    </source>
</evidence>
<evidence type="ECO:0000256" key="11">
    <source>
        <dbReference type="ARBA" id="ARBA00023136"/>
    </source>
</evidence>
<keyword evidence="12" id="KW-0576">Peroxisome</keyword>
<dbReference type="InterPro" id="IPR042231">
    <property type="entry name" value="Cho/carn_acyl_trans_2"/>
</dbReference>
<dbReference type="AlphaFoldDB" id="A0A067M2V8"/>
<dbReference type="STRING" id="930990.A0A067M2V8"/>
<feature type="compositionally biased region" description="Basic residues" evidence="19">
    <location>
        <begin position="1"/>
        <end position="10"/>
    </location>
</feature>
<evidence type="ECO:0000256" key="3">
    <source>
        <dbReference type="ARBA" id="ARBA00005232"/>
    </source>
</evidence>
<dbReference type="OrthoDB" id="240216at2759"/>
<dbReference type="Gene3D" id="3.30.559.70">
    <property type="entry name" value="Choline/Carnitine o-acyltransferase, domain 2"/>
    <property type="match status" value="1"/>
</dbReference>
<keyword evidence="5" id="KW-0808">Transferase</keyword>
<organism evidence="21 22">
    <name type="scientific">Botryobasidium botryosum (strain FD-172 SS1)</name>
    <dbReference type="NCBI Taxonomy" id="930990"/>
    <lineage>
        <taxon>Eukaryota</taxon>
        <taxon>Fungi</taxon>
        <taxon>Dikarya</taxon>
        <taxon>Basidiomycota</taxon>
        <taxon>Agaricomycotina</taxon>
        <taxon>Agaricomycetes</taxon>
        <taxon>Cantharellales</taxon>
        <taxon>Botryobasidiaceae</taxon>
        <taxon>Botryobasidium</taxon>
    </lineage>
</organism>
<evidence type="ECO:0000256" key="2">
    <source>
        <dbReference type="ARBA" id="ARBA00004443"/>
    </source>
</evidence>
<dbReference type="InterPro" id="IPR000542">
    <property type="entry name" value="Carn_acyl_trans"/>
</dbReference>
<keyword evidence="7" id="KW-0276">Fatty acid metabolism</keyword>
<evidence type="ECO:0000259" key="20">
    <source>
        <dbReference type="Pfam" id="PF00755"/>
    </source>
</evidence>
<evidence type="ECO:0000313" key="22">
    <source>
        <dbReference type="Proteomes" id="UP000027195"/>
    </source>
</evidence>
<evidence type="ECO:0000256" key="19">
    <source>
        <dbReference type="SAM" id="MobiDB-lite"/>
    </source>
</evidence>
<keyword evidence="10" id="KW-0496">Mitochondrion</keyword>
<dbReference type="SUPFAM" id="SSF52777">
    <property type="entry name" value="CoA-dependent acyltransferases"/>
    <property type="match status" value="2"/>
</dbReference>
<evidence type="ECO:0000256" key="8">
    <source>
        <dbReference type="ARBA" id="ARBA00022946"/>
    </source>
</evidence>
<keyword evidence="4" id="KW-0813">Transport</keyword>
<dbReference type="FunFam" id="3.30.559.70:FF:000007">
    <property type="entry name" value="Carnitine O-acetyltransferase, mitochondrial"/>
    <property type="match status" value="1"/>
</dbReference>
<dbReference type="EC" id="2.3.1.7" evidence="16"/>
<dbReference type="InParanoid" id="A0A067M2V8"/>
<gene>
    <name evidence="21" type="ORF">BOTBODRAFT_36686</name>
</gene>
<evidence type="ECO:0000256" key="6">
    <source>
        <dbReference type="ARBA" id="ARBA00022792"/>
    </source>
</evidence>
<evidence type="ECO:0000256" key="4">
    <source>
        <dbReference type="ARBA" id="ARBA00022448"/>
    </source>
</evidence>
<keyword evidence="13" id="KW-0012">Acyltransferase</keyword>
<dbReference type="PANTHER" id="PTHR22589:SF103">
    <property type="entry name" value="CARNITINE O-ACETYL-TRANSFERASE, ISOFORM A-RELATED"/>
    <property type="match status" value="1"/>
</dbReference>
<evidence type="ECO:0000256" key="12">
    <source>
        <dbReference type="ARBA" id="ARBA00023140"/>
    </source>
</evidence>
<evidence type="ECO:0000256" key="17">
    <source>
        <dbReference type="ARBA" id="ARBA00073438"/>
    </source>
</evidence>
<evidence type="ECO:0000256" key="14">
    <source>
        <dbReference type="ARBA" id="ARBA00052702"/>
    </source>
</evidence>
<evidence type="ECO:0000256" key="18">
    <source>
        <dbReference type="PIRSR" id="PIRSR600542-1"/>
    </source>
</evidence>
<protein>
    <recommendedName>
        <fullName evidence="17">Carnitine O-acetyltransferase, mitochondrial</fullName>
        <ecNumber evidence="16">2.3.1.7</ecNumber>
    </recommendedName>
</protein>
<reference evidence="22" key="1">
    <citation type="journal article" date="2014" name="Proc. Natl. Acad. Sci. U.S.A.">
        <title>Extensive sampling of basidiomycete genomes demonstrates inadequacy of the white-rot/brown-rot paradigm for wood decay fungi.</title>
        <authorList>
            <person name="Riley R."/>
            <person name="Salamov A.A."/>
            <person name="Brown D.W."/>
            <person name="Nagy L.G."/>
            <person name="Floudas D."/>
            <person name="Held B.W."/>
            <person name="Levasseur A."/>
            <person name="Lombard V."/>
            <person name="Morin E."/>
            <person name="Otillar R."/>
            <person name="Lindquist E.A."/>
            <person name="Sun H."/>
            <person name="LaButti K.M."/>
            <person name="Schmutz J."/>
            <person name="Jabbour D."/>
            <person name="Luo H."/>
            <person name="Baker S.E."/>
            <person name="Pisabarro A.G."/>
            <person name="Walton J.D."/>
            <person name="Blanchette R.A."/>
            <person name="Henrissat B."/>
            <person name="Martin F."/>
            <person name="Cullen D."/>
            <person name="Hibbett D.S."/>
            <person name="Grigoriev I.V."/>
        </authorList>
    </citation>
    <scope>NUCLEOTIDE SEQUENCE [LARGE SCALE GENOMIC DNA]</scope>
    <source>
        <strain evidence="22">FD-172 SS1</strain>
    </source>
</reference>
<dbReference type="HOGENOM" id="CLU_013513_5_1_1"/>
<evidence type="ECO:0000256" key="7">
    <source>
        <dbReference type="ARBA" id="ARBA00022832"/>
    </source>
</evidence>
<dbReference type="EMBL" id="KL198073">
    <property type="protein sequence ID" value="KDQ09869.1"/>
    <property type="molecule type" value="Genomic_DNA"/>
</dbReference>
<proteinExistence type="inferred from homology"/>
<name>A0A067M2V8_BOTB1</name>
<dbReference type="Pfam" id="PF00755">
    <property type="entry name" value="Carn_acyltransf"/>
    <property type="match status" value="1"/>
</dbReference>
<evidence type="ECO:0000256" key="15">
    <source>
        <dbReference type="ARBA" id="ARBA00053195"/>
    </source>
</evidence>
<comment type="function">
    <text evidence="15">Carnitine acetylase is specific for short chain fatty acids. Carnitine acetylase seems to affect the flux through the pyruvate dehydrogenase complex. It may be involved as well in the transport of acetyl-CoA into mitochondria.</text>
</comment>
<evidence type="ECO:0000256" key="9">
    <source>
        <dbReference type="ARBA" id="ARBA00023098"/>
    </source>
</evidence>
<dbReference type="GO" id="GO:0005777">
    <property type="term" value="C:peroxisome"/>
    <property type="evidence" value="ECO:0007669"/>
    <property type="project" value="UniProtKB-SubCell"/>
</dbReference>
<keyword evidence="11" id="KW-0472">Membrane</keyword>
<dbReference type="GO" id="GO:0006631">
    <property type="term" value="P:fatty acid metabolic process"/>
    <property type="evidence" value="ECO:0007669"/>
    <property type="project" value="UniProtKB-KW"/>
</dbReference>
<dbReference type="PANTHER" id="PTHR22589">
    <property type="entry name" value="CARNITINE O-ACYLTRANSFERASE"/>
    <property type="match status" value="1"/>
</dbReference>
<evidence type="ECO:0000256" key="1">
    <source>
        <dbReference type="ARBA" id="ARBA00004275"/>
    </source>
</evidence>
<sequence>MAPRASRRFSSHPAPPPGYSVDPNVGPMLRFQKSVPPLPVPTLASTLPKYLESVQPHLSPAAFKTTKSRVEAFLQSEQAAELQRRLEARAAEPGKNSKNWLADWWNDIAYMGYRDPVVVFVSYFYVHMADRTVTTPEKRAAQLVKAVLPFRELVETQQLEPDKVRQTPLCMESYKWLFNSSRYPVKPSDVAKKFDAQKNHHVIFIRKNRFFEVQLASNGQDLTTAELEAQISKIIQTAGEGPATAPAIGALTSENRDVWTDAREALLAASPQNAASLERIESSVIVVCLDDISPVTREDIGWACWVGNGRNRFYDKHQLIVFENGKSGFLGEHSSMDGTPTLRMNEFILSSLAHHKIDHGANKPVRDLPAPTELTFGLNDTTKKYISEAETHFDELVGQHDMHVLHYEAYGSKYIKTNFKVSPDAWAQMVKQLAFHKMFNRPGVCYESAQTRRFQFGRTEVIRSASNESKKWAEAMLDPHVSNTERAALLRKAAARHMEYASWAAAGQGVDRHLLGLKKMLREDETLPEIYTDEAFGKSNHWELSTSNLSSPWLDGWGYGEVVPDGYGLSYSIGEDYIRWTITSLKRNTADLKHYLAEAATDMKVMMEHAVKEEGAHAHAPAKGKL</sequence>
<comment type="similarity">
    <text evidence="3">Belongs to the carnitine/choline acetyltransferase family.</text>
</comment>
<dbReference type="GO" id="GO:0005743">
    <property type="term" value="C:mitochondrial inner membrane"/>
    <property type="evidence" value="ECO:0007669"/>
    <property type="project" value="UniProtKB-SubCell"/>
</dbReference>